<gene>
    <name evidence="5" type="primary">LOC114828340</name>
</gene>
<dbReference type="GO" id="GO:0005759">
    <property type="term" value="C:mitochondrial matrix"/>
    <property type="evidence" value="ECO:0007669"/>
    <property type="project" value="TreeGrafter"/>
</dbReference>
<name>A0AAJ7WI37_9ACAR</name>
<organism evidence="4 5">
    <name type="scientific">Galendromus occidentalis</name>
    <name type="common">western predatory mite</name>
    <dbReference type="NCBI Taxonomy" id="34638"/>
    <lineage>
        <taxon>Eukaryota</taxon>
        <taxon>Metazoa</taxon>
        <taxon>Ecdysozoa</taxon>
        <taxon>Arthropoda</taxon>
        <taxon>Chelicerata</taxon>
        <taxon>Arachnida</taxon>
        <taxon>Acari</taxon>
        <taxon>Parasitiformes</taxon>
        <taxon>Mesostigmata</taxon>
        <taxon>Gamasina</taxon>
        <taxon>Phytoseioidea</taxon>
        <taxon>Phytoseiidae</taxon>
        <taxon>Typhlodrominae</taxon>
        <taxon>Galendromus</taxon>
    </lineage>
</organism>
<dbReference type="SUPFAM" id="SSF53720">
    <property type="entry name" value="ALDH-like"/>
    <property type="match status" value="1"/>
</dbReference>
<dbReference type="Gene3D" id="3.40.605.10">
    <property type="entry name" value="Aldehyde Dehydrogenase, Chain A, domain 1"/>
    <property type="match status" value="1"/>
</dbReference>
<dbReference type="AlphaFoldDB" id="A0AAJ7WI37"/>
<sequence>MYLCWSLLSCGLGKRALSALNLGHRVEEFSVENEPIYGYLAGSDERKKLEAALNKWRDQTTDIPIIIGGEEFRTEDIRTHTAPFDHSKTVARFYWADEKLIRDAIDSSLKIRRDWESFPLGEKIKIFLKAADLIANKYRYDLNAVTMLGQGKTVFQAEIDAAAELADFLRFNAYFCKELVKYQPISPDATITLNQYRQRGIEMGSSKA</sequence>
<evidence type="ECO:0000313" key="5">
    <source>
        <dbReference type="RefSeq" id="XP_028967906.1"/>
    </source>
</evidence>
<reference evidence="5" key="1">
    <citation type="submission" date="2025-08" db="UniProtKB">
        <authorList>
            <consortium name="RefSeq"/>
        </authorList>
    </citation>
    <scope>IDENTIFICATION</scope>
</reference>
<dbReference type="Proteomes" id="UP000694867">
    <property type="component" value="Unplaced"/>
</dbReference>
<keyword evidence="4" id="KW-1185">Reference proteome</keyword>
<dbReference type="KEGG" id="goe:114828340"/>
<accession>A0AAJ7WI37</accession>
<keyword evidence="2" id="KW-0520">NAD</keyword>
<dbReference type="GO" id="GO:0010133">
    <property type="term" value="P:L-proline catabolic process to L-glutamate"/>
    <property type="evidence" value="ECO:0007669"/>
    <property type="project" value="TreeGrafter"/>
</dbReference>
<dbReference type="InterPro" id="IPR016162">
    <property type="entry name" value="Ald_DH_N"/>
</dbReference>
<dbReference type="Pfam" id="PF00171">
    <property type="entry name" value="Aldedh"/>
    <property type="match status" value="1"/>
</dbReference>
<dbReference type="GO" id="GO:0003842">
    <property type="term" value="F:L-glutamate gamma-semialdehyde dehydrogenase activity"/>
    <property type="evidence" value="ECO:0007669"/>
    <property type="project" value="TreeGrafter"/>
</dbReference>
<dbReference type="InterPro" id="IPR016161">
    <property type="entry name" value="Ald_DH/histidinol_DH"/>
</dbReference>
<dbReference type="PANTHER" id="PTHR42862:SF1">
    <property type="entry name" value="DELTA-1-PYRROLINE-5-CARBOXYLATE DEHYDROGENASE 2, ISOFORM A-RELATED"/>
    <property type="match status" value="1"/>
</dbReference>
<dbReference type="RefSeq" id="XP_028967906.1">
    <property type="nucleotide sequence ID" value="XM_029112073.1"/>
</dbReference>
<keyword evidence="1" id="KW-0560">Oxidoreductase</keyword>
<evidence type="ECO:0000256" key="2">
    <source>
        <dbReference type="ARBA" id="ARBA00023027"/>
    </source>
</evidence>
<protein>
    <submittedName>
        <fullName evidence="5">Delta-1-pyrroline-5-carboxylate dehydrogenase, mitochondrial-like</fullName>
    </submittedName>
</protein>
<dbReference type="InterPro" id="IPR050485">
    <property type="entry name" value="Proline_metab_enzyme"/>
</dbReference>
<dbReference type="InterPro" id="IPR015590">
    <property type="entry name" value="Aldehyde_DH_dom"/>
</dbReference>
<proteinExistence type="predicted"/>
<evidence type="ECO:0000313" key="4">
    <source>
        <dbReference type="Proteomes" id="UP000694867"/>
    </source>
</evidence>
<evidence type="ECO:0000256" key="1">
    <source>
        <dbReference type="ARBA" id="ARBA00023002"/>
    </source>
</evidence>
<evidence type="ECO:0000259" key="3">
    <source>
        <dbReference type="Pfam" id="PF00171"/>
    </source>
</evidence>
<dbReference type="PANTHER" id="PTHR42862">
    <property type="entry name" value="DELTA-1-PYRROLINE-5-CARBOXYLATE DEHYDROGENASE 1, ISOFORM A-RELATED"/>
    <property type="match status" value="1"/>
</dbReference>
<feature type="domain" description="Aldehyde dehydrogenase" evidence="3">
    <location>
        <begin position="81"/>
        <end position="181"/>
    </location>
</feature>
<dbReference type="GeneID" id="114828340"/>